<feature type="compositionally biased region" description="Basic and acidic residues" evidence="1">
    <location>
        <begin position="25"/>
        <end position="60"/>
    </location>
</feature>
<dbReference type="EMBL" id="KQ434886">
    <property type="protein sequence ID" value="KZC10203.1"/>
    <property type="molecule type" value="Genomic_DNA"/>
</dbReference>
<name>A0A154PED2_DUFNO</name>
<evidence type="ECO:0000313" key="2">
    <source>
        <dbReference type="EMBL" id="KZC10203.1"/>
    </source>
</evidence>
<feature type="region of interest" description="Disordered" evidence="1">
    <location>
        <begin position="23"/>
        <end position="91"/>
    </location>
</feature>
<proteinExistence type="predicted"/>
<evidence type="ECO:0000256" key="1">
    <source>
        <dbReference type="SAM" id="MobiDB-lite"/>
    </source>
</evidence>
<reference evidence="2 3" key="1">
    <citation type="submission" date="2015-07" db="EMBL/GenBank/DDBJ databases">
        <title>The genome of Dufourea novaeangliae.</title>
        <authorList>
            <person name="Pan H."/>
            <person name="Kapheim K."/>
        </authorList>
    </citation>
    <scope>NUCLEOTIDE SEQUENCE [LARGE SCALE GENOMIC DNA]</scope>
    <source>
        <strain evidence="2">0120121106</strain>
        <tissue evidence="2">Whole body</tissue>
    </source>
</reference>
<organism evidence="2 3">
    <name type="scientific">Dufourea novaeangliae</name>
    <name type="common">Sweat bee</name>
    <dbReference type="NCBI Taxonomy" id="178035"/>
    <lineage>
        <taxon>Eukaryota</taxon>
        <taxon>Metazoa</taxon>
        <taxon>Ecdysozoa</taxon>
        <taxon>Arthropoda</taxon>
        <taxon>Hexapoda</taxon>
        <taxon>Insecta</taxon>
        <taxon>Pterygota</taxon>
        <taxon>Neoptera</taxon>
        <taxon>Endopterygota</taxon>
        <taxon>Hymenoptera</taxon>
        <taxon>Apocrita</taxon>
        <taxon>Aculeata</taxon>
        <taxon>Apoidea</taxon>
        <taxon>Anthophila</taxon>
        <taxon>Halictidae</taxon>
        <taxon>Rophitinae</taxon>
        <taxon>Dufourea</taxon>
    </lineage>
</organism>
<dbReference type="Proteomes" id="UP000076502">
    <property type="component" value="Unassembled WGS sequence"/>
</dbReference>
<protein>
    <submittedName>
        <fullName evidence="2">Uncharacterized protein</fullName>
    </submittedName>
</protein>
<dbReference type="AlphaFoldDB" id="A0A154PED2"/>
<gene>
    <name evidence="2" type="ORF">WN55_01186</name>
</gene>
<keyword evidence="3" id="KW-1185">Reference proteome</keyword>
<sequence>MNFPVGKTAQGVHAKGRRFSFLVAHAERTGTSGKREGPRAGKTRERQGARVPLEKDKLLKATEPSTLRNGAGNIYERDREPRGMKERDRPAASTVLEGCRILILVAS</sequence>
<feature type="compositionally biased region" description="Basic and acidic residues" evidence="1">
    <location>
        <begin position="75"/>
        <end position="90"/>
    </location>
</feature>
<accession>A0A154PED2</accession>
<evidence type="ECO:0000313" key="3">
    <source>
        <dbReference type="Proteomes" id="UP000076502"/>
    </source>
</evidence>